<dbReference type="InterPro" id="IPR014722">
    <property type="entry name" value="Rib_uL2_dom2"/>
</dbReference>
<organism evidence="1 2">
    <name type="scientific">Candidatus Iainarchaeum sp</name>
    <dbReference type="NCBI Taxonomy" id="3101447"/>
    <lineage>
        <taxon>Archaea</taxon>
        <taxon>Candidatus Iainarchaeota</taxon>
        <taxon>Candidatus Iainarchaeia</taxon>
        <taxon>Candidatus Iainarchaeales</taxon>
        <taxon>Candidatus Iainarchaeaceae</taxon>
        <taxon>Candidatus Iainarchaeum</taxon>
    </lineage>
</organism>
<dbReference type="GO" id="GO:0005840">
    <property type="term" value="C:ribosome"/>
    <property type="evidence" value="ECO:0007669"/>
    <property type="project" value="UniProtKB-KW"/>
</dbReference>
<evidence type="ECO:0000313" key="2">
    <source>
        <dbReference type="Proteomes" id="UP000526302"/>
    </source>
</evidence>
<sequence length="74" mass="8350">MKNMEIGQVCIKTKGREAGRKVIVLSTPKNGRVLIDGKQVKRRECNMLHLFPTNEKIKIAKEAPHEAVIKALKN</sequence>
<proteinExistence type="predicted"/>
<dbReference type="AlphaFoldDB" id="A0A7K4BYF4"/>
<dbReference type="Gene3D" id="2.30.30.30">
    <property type="match status" value="1"/>
</dbReference>
<dbReference type="Proteomes" id="UP000526302">
    <property type="component" value="Unassembled WGS sequence"/>
</dbReference>
<evidence type="ECO:0000313" key="1">
    <source>
        <dbReference type="EMBL" id="NMA44235.1"/>
    </source>
</evidence>
<protein>
    <submittedName>
        <fullName evidence="1">50S ribosomal protein L14e</fullName>
    </submittedName>
</protein>
<comment type="caution">
    <text evidence="1">The sequence shown here is derived from an EMBL/GenBank/DDBJ whole genome shotgun (WGS) entry which is preliminary data.</text>
</comment>
<accession>A0A7K4BYF4</accession>
<keyword evidence="1" id="KW-0689">Ribosomal protein</keyword>
<gene>
    <name evidence="1" type="ORF">GX950_00265</name>
</gene>
<dbReference type="InterPro" id="IPR008991">
    <property type="entry name" value="Translation_prot_SH3-like_sf"/>
</dbReference>
<name>A0A7K4BYF4_9ARCH</name>
<dbReference type="EMBL" id="JAAZKV010000001">
    <property type="protein sequence ID" value="NMA44235.1"/>
    <property type="molecule type" value="Genomic_DNA"/>
</dbReference>
<reference evidence="1 2" key="1">
    <citation type="journal article" date="2020" name="Biotechnol. Biofuels">
        <title>New insights from the biogas microbiome by comprehensive genome-resolved metagenomics of nearly 1600 species originating from multiple anaerobic digesters.</title>
        <authorList>
            <person name="Campanaro S."/>
            <person name="Treu L."/>
            <person name="Rodriguez-R L.M."/>
            <person name="Kovalovszki A."/>
            <person name="Ziels R.M."/>
            <person name="Maus I."/>
            <person name="Zhu X."/>
            <person name="Kougias P.G."/>
            <person name="Basile A."/>
            <person name="Luo G."/>
            <person name="Schluter A."/>
            <person name="Konstantinidis K.T."/>
            <person name="Angelidaki I."/>
        </authorList>
    </citation>
    <scope>NUCLEOTIDE SEQUENCE [LARGE SCALE GENOMIC DNA]</scope>
    <source>
        <strain evidence="1">AS22ysBPME_79</strain>
    </source>
</reference>
<dbReference type="SUPFAM" id="SSF50104">
    <property type="entry name" value="Translation proteins SH3-like domain"/>
    <property type="match status" value="1"/>
</dbReference>
<keyword evidence="1" id="KW-0687">Ribonucleoprotein</keyword>